<feature type="region of interest" description="Disordered" evidence="1">
    <location>
        <begin position="220"/>
        <end position="267"/>
    </location>
</feature>
<proteinExistence type="predicted"/>
<sequence>MFVNNCNVILRAIISACGDVDDCISTPEAAELAEKFDEKEINNLPRPGQLEFINGGPPCQVHQAFFLLPGFDCVLTWKAIKTVCPMVRTSSKNCKVGCCHNFLIEGSSQSITTIVYRFERHVVVHGQIILQQFSEFPDETIRKCAFVTGLCVKMEERHHTKWLVKKKVVLKKEANLNPRAAMEPVVLVSKRKAMPATTTKFINRIWGQFYSNYLPEDPKEAEIQVKEGDEVEEEPEENGEEDPEEVEQEHMQIEEKKRESSFSYETN</sequence>
<dbReference type="EMBL" id="VAHF01000009">
    <property type="protein sequence ID" value="TXG53652.1"/>
    <property type="molecule type" value="Genomic_DNA"/>
</dbReference>
<keyword evidence="3" id="KW-1185">Reference proteome</keyword>
<dbReference type="AlphaFoldDB" id="A0A5C7HAU9"/>
<gene>
    <name evidence="2" type="ORF">EZV62_018908</name>
</gene>
<organism evidence="2 3">
    <name type="scientific">Acer yangbiense</name>
    <dbReference type="NCBI Taxonomy" id="1000413"/>
    <lineage>
        <taxon>Eukaryota</taxon>
        <taxon>Viridiplantae</taxon>
        <taxon>Streptophyta</taxon>
        <taxon>Embryophyta</taxon>
        <taxon>Tracheophyta</taxon>
        <taxon>Spermatophyta</taxon>
        <taxon>Magnoliopsida</taxon>
        <taxon>eudicotyledons</taxon>
        <taxon>Gunneridae</taxon>
        <taxon>Pentapetalae</taxon>
        <taxon>rosids</taxon>
        <taxon>malvids</taxon>
        <taxon>Sapindales</taxon>
        <taxon>Sapindaceae</taxon>
        <taxon>Hippocastanoideae</taxon>
        <taxon>Acereae</taxon>
        <taxon>Acer</taxon>
    </lineage>
</organism>
<evidence type="ECO:0000313" key="2">
    <source>
        <dbReference type="EMBL" id="TXG53652.1"/>
    </source>
</evidence>
<dbReference type="OrthoDB" id="5376140at2759"/>
<reference evidence="3" key="1">
    <citation type="journal article" date="2019" name="Gigascience">
        <title>De novo genome assembly of the endangered Acer yangbiense, a plant species with extremely small populations endemic to Yunnan Province, China.</title>
        <authorList>
            <person name="Yang J."/>
            <person name="Wariss H.M."/>
            <person name="Tao L."/>
            <person name="Zhang R."/>
            <person name="Yun Q."/>
            <person name="Hollingsworth P."/>
            <person name="Dao Z."/>
            <person name="Luo G."/>
            <person name="Guo H."/>
            <person name="Ma Y."/>
            <person name="Sun W."/>
        </authorList>
    </citation>
    <scope>NUCLEOTIDE SEQUENCE [LARGE SCALE GENOMIC DNA]</scope>
    <source>
        <strain evidence="3">cv. Malutang</strain>
    </source>
</reference>
<evidence type="ECO:0000313" key="3">
    <source>
        <dbReference type="Proteomes" id="UP000323000"/>
    </source>
</evidence>
<name>A0A5C7HAU9_9ROSI</name>
<feature type="compositionally biased region" description="Acidic residues" evidence="1">
    <location>
        <begin position="229"/>
        <end position="247"/>
    </location>
</feature>
<dbReference type="Proteomes" id="UP000323000">
    <property type="component" value="Chromosome 9"/>
</dbReference>
<evidence type="ECO:0000256" key="1">
    <source>
        <dbReference type="SAM" id="MobiDB-lite"/>
    </source>
</evidence>
<evidence type="ECO:0008006" key="4">
    <source>
        <dbReference type="Google" id="ProtNLM"/>
    </source>
</evidence>
<feature type="compositionally biased region" description="Basic and acidic residues" evidence="1">
    <location>
        <begin position="248"/>
        <end position="260"/>
    </location>
</feature>
<accession>A0A5C7HAU9</accession>
<comment type="caution">
    <text evidence="2">The sequence shown here is derived from an EMBL/GenBank/DDBJ whole genome shotgun (WGS) entry which is preliminary data.</text>
</comment>
<protein>
    <recommendedName>
        <fullName evidence="4">BAH domain-containing protein</fullName>
    </recommendedName>
</protein>